<evidence type="ECO:0000259" key="8">
    <source>
        <dbReference type="PROSITE" id="PS51387"/>
    </source>
</evidence>
<dbReference type="SUPFAM" id="SSF56176">
    <property type="entry name" value="FAD-binding/transporter-associated domain-like"/>
    <property type="match status" value="1"/>
</dbReference>
<organism evidence="9 10">
    <name type="scientific">Hevea brasiliensis</name>
    <name type="common">Para rubber tree</name>
    <name type="synonym">Siphonia brasiliensis</name>
    <dbReference type="NCBI Taxonomy" id="3981"/>
    <lineage>
        <taxon>Eukaryota</taxon>
        <taxon>Viridiplantae</taxon>
        <taxon>Streptophyta</taxon>
        <taxon>Embryophyta</taxon>
        <taxon>Tracheophyta</taxon>
        <taxon>Spermatophyta</taxon>
        <taxon>Magnoliopsida</taxon>
        <taxon>eudicotyledons</taxon>
        <taxon>Gunneridae</taxon>
        <taxon>Pentapetalae</taxon>
        <taxon>rosids</taxon>
        <taxon>fabids</taxon>
        <taxon>Malpighiales</taxon>
        <taxon>Euphorbiaceae</taxon>
        <taxon>Crotonoideae</taxon>
        <taxon>Micrandreae</taxon>
        <taxon>Hevea</taxon>
    </lineage>
</organism>
<evidence type="ECO:0000256" key="7">
    <source>
        <dbReference type="SAM" id="SignalP"/>
    </source>
</evidence>
<keyword evidence="5" id="KW-0274">FAD</keyword>
<evidence type="ECO:0000256" key="4">
    <source>
        <dbReference type="ARBA" id="ARBA00022729"/>
    </source>
</evidence>
<keyword evidence="4 7" id="KW-0732">Signal</keyword>
<evidence type="ECO:0000256" key="5">
    <source>
        <dbReference type="ARBA" id="ARBA00022827"/>
    </source>
</evidence>
<reference evidence="9" key="1">
    <citation type="journal article" date="2023" name="Plant Biotechnol. J.">
        <title>Chromosome-level wild Hevea brasiliensis genome provides new tools for genomic-assisted breeding and valuable loci to elevate rubber yield.</title>
        <authorList>
            <person name="Cheng H."/>
            <person name="Song X."/>
            <person name="Hu Y."/>
            <person name="Wu T."/>
            <person name="Yang Q."/>
            <person name="An Z."/>
            <person name="Feng S."/>
            <person name="Deng Z."/>
            <person name="Wu W."/>
            <person name="Zeng X."/>
            <person name="Tu M."/>
            <person name="Wang X."/>
            <person name="Huang H."/>
        </authorList>
    </citation>
    <scope>NUCLEOTIDE SEQUENCE</scope>
    <source>
        <strain evidence="9">MT/VB/25A 57/8</strain>
    </source>
</reference>
<name>A0ABQ9LCX1_HEVBR</name>
<protein>
    <recommendedName>
        <fullName evidence="8">FAD-binding PCMH-type domain-containing protein</fullName>
    </recommendedName>
</protein>
<evidence type="ECO:0000256" key="2">
    <source>
        <dbReference type="ARBA" id="ARBA00005466"/>
    </source>
</evidence>
<keyword evidence="3" id="KW-0285">Flavoprotein</keyword>
<dbReference type="Gene3D" id="3.30.465.10">
    <property type="match status" value="1"/>
</dbReference>
<dbReference type="InterPro" id="IPR016166">
    <property type="entry name" value="FAD-bd_PCMH"/>
</dbReference>
<feature type="signal peptide" evidence="7">
    <location>
        <begin position="1"/>
        <end position="20"/>
    </location>
</feature>
<dbReference type="PANTHER" id="PTHR32448">
    <property type="entry name" value="OS08G0158400 PROTEIN"/>
    <property type="match status" value="1"/>
</dbReference>
<sequence length="537" mass="59604">MRLLALPLFSFLFISSVSFARLPQNDHEDFLQCLSSKSQPPNPISDAIYTPNNSSFQDVLENYVRNLRFSTPSTPKPLAVVAAKHESHVQATVLCSKSLGLQIRIRSGGHDYDGLSYVSQVPFIVLDMSNLRSIDIDIKDETAWAQAGATLGELYYRIAEKSNVHGFAAGVCPTLGLGGHISGGGYGNMMRKYGLSVDNIVDAQIVDVEGRILDGKSMGEDLFWAIRGGGAASFGVVLSWKVKLVPVPERVTVFQVVRSIGQQGGTDLVWKWQQVADKLDQDLFIRLTLQPTNGTINAIFVGMFLGNAQKLLPLMDASFPELGLQKNDAIEMRWIESTVFWFGMPKGTPIQALLNRTSKATVSYLKRKSDYVKQPISKADLESIWKVMTQIGEVGMAWNPYGGKMSEISETETAFPHRAGNLYKIQYFVNWKEDGIETTFRYLNLTRTLHDAMTPYVSKNPREAFLNYRDVDIGSIGSSGTGTFQEASVYGHSYFKGNFDRLVRVKTAVDPENFFRYEQSIPIQSASVYSKGTVGSI</sequence>
<feature type="domain" description="FAD-binding PCMH-type" evidence="8">
    <location>
        <begin position="73"/>
        <end position="247"/>
    </location>
</feature>
<proteinExistence type="inferred from homology"/>
<evidence type="ECO:0000256" key="3">
    <source>
        <dbReference type="ARBA" id="ARBA00022630"/>
    </source>
</evidence>
<dbReference type="InterPro" id="IPR016169">
    <property type="entry name" value="FAD-bd_PCMH_sub2"/>
</dbReference>
<dbReference type="InterPro" id="IPR036318">
    <property type="entry name" value="FAD-bd_PCMH-like_sf"/>
</dbReference>
<dbReference type="InterPro" id="IPR006094">
    <property type="entry name" value="Oxid_FAD_bind_N"/>
</dbReference>
<accession>A0ABQ9LCX1</accession>
<dbReference type="InterPro" id="IPR012951">
    <property type="entry name" value="BBE"/>
</dbReference>
<evidence type="ECO:0000313" key="10">
    <source>
        <dbReference type="Proteomes" id="UP001174677"/>
    </source>
</evidence>
<feature type="chain" id="PRO_5047363361" description="FAD-binding PCMH-type domain-containing protein" evidence="7">
    <location>
        <begin position="21"/>
        <end position="537"/>
    </location>
</feature>
<evidence type="ECO:0000313" key="9">
    <source>
        <dbReference type="EMBL" id="KAJ9163183.1"/>
    </source>
</evidence>
<keyword evidence="10" id="KW-1185">Reference proteome</keyword>
<dbReference type="Gene3D" id="3.30.43.10">
    <property type="entry name" value="Uridine Diphospho-n-acetylenolpyruvylglucosamine Reductase, domain 2"/>
    <property type="match status" value="1"/>
</dbReference>
<comment type="cofactor">
    <cofactor evidence="1">
        <name>FAD</name>
        <dbReference type="ChEBI" id="CHEBI:57692"/>
    </cofactor>
</comment>
<evidence type="ECO:0000256" key="6">
    <source>
        <dbReference type="ARBA" id="ARBA00023180"/>
    </source>
</evidence>
<dbReference type="EMBL" id="JARPOI010000013">
    <property type="protein sequence ID" value="KAJ9163183.1"/>
    <property type="molecule type" value="Genomic_DNA"/>
</dbReference>
<gene>
    <name evidence="9" type="ORF">P3X46_022881</name>
</gene>
<dbReference type="Pfam" id="PF08031">
    <property type="entry name" value="BBE"/>
    <property type="match status" value="1"/>
</dbReference>
<keyword evidence="6" id="KW-0325">Glycoprotein</keyword>
<comment type="similarity">
    <text evidence="2">Belongs to the oxygen-dependent FAD-linked oxidoreductase family.</text>
</comment>
<comment type="caution">
    <text evidence="9">The sequence shown here is derived from an EMBL/GenBank/DDBJ whole genome shotgun (WGS) entry which is preliminary data.</text>
</comment>
<dbReference type="PROSITE" id="PS51387">
    <property type="entry name" value="FAD_PCMH"/>
    <property type="match status" value="1"/>
</dbReference>
<dbReference type="Pfam" id="PF01565">
    <property type="entry name" value="FAD_binding_4"/>
    <property type="match status" value="1"/>
</dbReference>
<dbReference type="Proteomes" id="UP001174677">
    <property type="component" value="Chromosome 13"/>
</dbReference>
<evidence type="ECO:0000256" key="1">
    <source>
        <dbReference type="ARBA" id="ARBA00001974"/>
    </source>
</evidence>
<dbReference type="InterPro" id="IPR016167">
    <property type="entry name" value="FAD-bd_PCMH_sub1"/>
</dbReference>
<dbReference type="Gene3D" id="3.40.462.20">
    <property type="match status" value="1"/>
</dbReference>